<accession>A0A2P7YQL7</accession>
<dbReference type="Proteomes" id="UP000241107">
    <property type="component" value="Unassembled WGS sequence"/>
</dbReference>
<gene>
    <name evidence="2" type="ORF">C7M61_002816</name>
</gene>
<evidence type="ECO:0000313" key="2">
    <source>
        <dbReference type="EMBL" id="PSK38257.1"/>
    </source>
</evidence>
<dbReference type="EMBL" id="PYFQ01000006">
    <property type="protein sequence ID" value="PSK38257.1"/>
    <property type="molecule type" value="Genomic_DNA"/>
</dbReference>
<proteinExistence type="predicted"/>
<organism evidence="2 3">
    <name type="scientific">Candidozyma pseudohaemuli</name>
    <dbReference type="NCBI Taxonomy" id="418784"/>
    <lineage>
        <taxon>Eukaryota</taxon>
        <taxon>Fungi</taxon>
        <taxon>Dikarya</taxon>
        <taxon>Ascomycota</taxon>
        <taxon>Saccharomycotina</taxon>
        <taxon>Pichiomycetes</taxon>
        <taxon>Metschnikowiaceae</taxon>
        <taxon>Candidozyma</taxon>
    </lineage>
</organism>
<evidence type="ECO:0000256" key="1">
    <source>
        <dbReference type="SAM" id="MobiDB-lite"/>
    </source>
</evidence>
<dbReference type="GeneID" id="36566205"/>
<reference evidence="2 3" key="1">
    <citation type="submission" date="2018-03" db="EMBL/GenBank/DDBJ databases">
        <title>Candida pseudohaemulonii genome assembly and annotation.</title>
        <authorList>
            <person name="Munoz J.F."/>
            <person name="Gade L.G."/>
            <person name="Chow N.A."/>
            <person name="Litvintseva A.P."/>
            <person name="Loparev V.N."/>
            <person name="Cuomo C.A."/>
        </authorList>
    </citation>
    <scope>NUCLEOTIDE SEQUENCE [LARGE SCALE GENOMIC DNA]</scope>
    <source>
        <strain evidence="2 3">B12108</strain>
    </source>
</reference>
<protein>
    <submittedName>
        <fullName evidence="2">Uncharacterized protein</fullName>
    </submittedName>
</protein>
<comment type="caution">
    <text evidence="2">The sequence shown here is derived from an EMBL/GenBank/DDBJ whole genome shotgun (WGS) entry which is preliminary data.</text>
</comment>
<feature type="region of interest" description="Disordered" evidence="1">
    <location>
        <begin position="45"/>
        <end position="77"/>
    </location>
</feature>
<evidence type="ECO:0000313" key="3">
    <source>
        <dbReference type="Proteomes" id="UP000241107"/>
    </source>
</evidence>
<dbReference type="RefSeq" id="XP_024713582.1">
    <property type="nucleotide sequence ID" value="XM_024858176.1"/>
</dbReference>
<sequence>MPFPTPTSPEFQQDCKEGIDSVVERDEEGQKEEKLLESGSIACTIEGSLGDASPDVQSQSLQRSFPEPPENNQGPFNAEFFDDFFNLAETIIFKEDPEDDVLSDDHFEGTVNPDLSSDIEPPQAPEDYENEQILLLEALLESAQPLPQTQHHFEPVHPAWIDVLEWEALEMSIGFANHPDVFDLSDVETDSSLEIFLDEEAYNARMAEILSQSEQSDGNSSDIPRAIYLLQQFGKVLAFFDRILQSIVKLWVVKVLVFVFKKLRVLENLAWLGTKARSIFGILKGPVDVCVHALTLALPSVEAFIGSFHEKPFLGIKGLRPTHSKIRLKSPASALLGAVKRNTLKSMASRARMLRERAEVGERSQLNYEGIGIWGFTSR</sequence>
<dbReference type="VEuPathDB" id="FungiDB:C7M61_002816"/>
<name>A0A2P7YQL7_9ASCO</name>
<keyword evidence="3" id="KW-1185">Reference proteome</keyword>
<dbReference type="AlphaFoldDB" id="A0A2P7YQL7"/>
<dbReference type="OrthoDB" id="10299341at2759"/>